<evidence type="ECO:0000256" key="1">
    <source>
        <dbReference type="ARBA" id="ARBA00023172"/>
    </source>
</evidence>
<reference evidence="4 5" key="2">
    <citation type="submission" date="2024-05" db="EMBL/GenBank/DDBJ databases">
        <authorList>
            <person name="Chen Y."/>
            <person name="Shah S."/>
            <person name="Dougan E. K."/>
            <person name="Thang M."/>
            <person name="Chan C."/>
        </authorList>
    </citation>
    <scope>NUCLEOTIDE SEQUENCE [LARGE SCALE GENOMIC DNA]</scope>
</reference>
<evidence type="ECO:0000313" key="3">
    <source>
        <dbReference type="EMBL" id="CAI4007415.1"/>
    </source>
</evidence>
<dbReference type="InterPro" id="IPR011010">
    <property type="entry name" value="DNA_brk_join_enz"/>
</dbReference>
<dbReference type="InterPro" id="IPR013762">
    <property type="entry name" value="Integrase-like_cat_sf"/>
</dbReference>
<feature type="region of interest" description="Disordered" evidence="2">
    <location>
        <begin position="322"/>
        <end position="355"/>
    </location>
</feature>
<dbReference type="GO" id="GO:0006310">
    <property type="term" value="P:DNA recombination"/>
    <property type="evidence" value="ECO:0007669"/>
    <property type="project" value="UniProtKB-KW"/>
</dbReference>
<dbReference type="EMBL" id="CAMXCT010004039">
    <property type="protein sequence ID" value="CAI4007415.1"/>
    <property type="molecule type" value="Genomic_DNA"/>
</dbReference>
<dbReference type="Gene3D" id="1.10.443.10">
    <property type="entry name" value="Intergrase catalytic core"/>
    <property type="match status" value="1"/>
</dbReference>
<dbReference type="Proteomes" id="UP001152797">
    <property type="component" value="Unassembled WGS sequence"/>
</dbReference>
<feature type="compositionally biased region" description="Low complexity" evidence="2">
    <location>
        <begin position="694"/>
        <end position="704"/>
    </location>
</feature>
<keyword evidence="1" id="KW-0233">DNA recombination</keyword>
<evidence type="ECO:0000313" key="4">
    <source>
        <dbReference type="EMBL" id="CAL4794727.1"/>
    </source>
</evidence>
<feature type="region of interest" description="Disordered" evidence="2">
    <location>
        <begin position="686"/>
        <end position="726"/>
    </location>
</feature>
<gene>
    <name evidence="3" type="ORF">C1SCF055_LOCUS32973</name>
</gene>
<proteinExistence type="predicted"/>
<evidence type="ECO:0000313" key="5">
    <source>
        <dbReference type="Proteomes" id="UP001152797"/>
    </source>
</evidence>
<dbReference type="OrthoDB" id="416001at2759"/>
<name>A0A9P1DBV1_9DINO</name>
<evidence type="ECO:0000256" key="2">
    <source>
        <dbReference type="SAM" id="MobiDB-lite"/>
    </source>
</evidence>
<comment type="caution">
    <text evidence="3">The sequence shown here is derived from an EMBL/GenBank/DDBJ whole genome shotgun (WGS) entry which is preliminary data.</text>
</comment>
<keyword evidence="5" id="KW-1185">Reference proteome</keyword>
<accession>A0A9P1DBV1</accession>
<dbReference type="EMBL" id="CAMXCT020004039">
    <property type="protein sequence ID" value="CAL1160790.1"/>
    <property type="molecule type" value="Genomic_DNA"/>
</dbReference>
<reference evidence="3" key="1">
    <citation type="submission" date="2022-10" db="EMBL/GenBank/DDBJ databases">
        <authorList>
            <person name="Chen Y."/>
            <person name="Dougan E. K."/>
            <person name="Chan C."/>
            <person name="Rhodes N."/>
            <person name="Thang M."/>
        </authorList>
    </citation>
    <scope>NUCLEOTIDE SEQUENCE</scope>
</reference>
<feature type="compositionally biased region" description="Basic residues" evidence="2">
    <location>
        <begin position="705"/>
        <end position="719"/>
    </location>
</feature>
<dbReference type="GO" id="GO:0003677">
    <property type="term" value="F:DNA binding"/>
    <property type="evidence" value="ECO:0007669"/>
    <property type="project" value="InterPro"/>
</dbReference>
<sequence length="2039" mass="223052">MPRGSQDDGNVELVCSVGDLRITIQGPSASAASFLQKVLALGERAPRAASPSASDISFDLVSAGGNPEPVDPVPVPRQETRSEIEASFSSCPQRFLDLSAKLSGSSLSSEERIKRAWKAGQWAQAVSLGRVRSPNRTAQLDLRPRVYAVVRATGIESPTLCRSAGAYWEIVGDLTTSSSITHGFPSELEAKIYFAGAGISEYQREGGILLALPAMFLPQRLVDAGNAEDSDGIFGPSFVTEVPASIVDGGVVSPTGTNVEVLIIDCKPEVLCHMREFGIQEDIVYNFDEDSPFAFPIVDAMLPMISEWASRAHDMRAGFYTPEDAVEEDQAPRTPRPRRQPPGKATPLGAGAKPKRVTTASLAADMQGLMSTLPQISQQLSQISERQALLEQRIAVPGKASALGLGQTLSGTLTAHPPPVSELARSLRPPPRTQAKANLGLLASSDAAKPKELLALESEKLATETESGLSSDSVLAKAVLAQSQALTTLVAQIASAQNDPMAELTGSSASSSTRGAATRAKLQLELAQHRGTFFQSVMQSMSRRMAPTSNPCASAEELLNRGVSGVRYLERFGGYGRVRELGQLQYQVMMIFDFLMAENYMAAMDGVALLAVSLEQASLDGGRMELATLLCLQEDAPASIFVNRQLSSTSRARSFAPLADQRWVTCALAFLKEMEVIAAKRSEMNSGSKFPSEASQDSAAGHAAAKPKAKGQPKKKGKGKGAQERQEETVAFEVPYKFLLAPLAIFHWCFDGSGLKLSKSQRLKVSQQRLLHVLVFAMDFLYLGRFPSFAELERRPNKLQLSVFARLRALIAVCADSTEEFDAVPGRSGPELAAALLHLERFFDLHPELSQSYVQHKPAVFSEDKQLLPKDEYPELIPYRALEDLACTDAWESREHENPKKKAREVVGDGFEISGSSSFEHAAKVYSAAGLEGSAEKDVEAETTFKAAGAEIVSSRSAVRRGVTTVGAPLAKRLALSALTLRAAKLNMITAKLASRLAGSWTSVLLYRRCLTAAVDGFFQLAAEAEASGKNAALPLPRKVAQELSILAACVPLATSNIAIKYSPTIYASDASLGLGAVVSAEVDESLVEVLWLGSDKKGCYTRLDGPALAMLAAAGEEVHEGYDLPLPELGPSKGLLMYYDFVEFFGGSGRVSKCMADLGFTVAPCLDLTASKHYDMTDVRLLEWCLHMIEQGRFRSFLTEPPCTTFSPAAYPAVRSYLLPAGFDRSCPKTWLGNMLAFRSFVLLRHGLRFRRPCGKEQPRRSKMAWMQAWLALLRLGFRQAVIASCQFGSPHKKEFVLLLYGLDVERLEVKCPGGHSHVKIQGSLTKGSAVYTWPLAAHIAAEFGRALKRVQLLESDQPQVDGHESVVVNDLLQTASWKEEKSWYWKRKSHINVLEAHSGIGVLTTAAEKQPDSRFLGLLDSRVAKGALAKGRSSSLGLQRACKRSAAIQVCFGLYPGWSFAPTRLNVADDPTRRVRLRQSSGQSLIPHLDKSQLQLMHSKHLSRWAANWIRLYLLLLVLPGPASAECIDGRAVCRESFYFWFPSHFSEGFEEQQREGWSFEEVHDSSWEEVHDSSRSASPQACSKTLSLFNDWISTALTLASAFGSAVSSDRGLVSVCHWILEFGFLCQVLAPFVWFVVLSFPSWSCPVGRKAPLRSLWILVGFSFAEAMVPQTAVERGRAERREGTNLIATRVARKDTLDRRAKLLSDFRAWLYQTHEVYLSQLLTAKPPDAEEISRWLTLYGQEMFLAGKSYGKFAETINAVAAARPIVRKQLVGAWDLAFAWLVDEPTEHHPALPLSILLAMLSLALMWGWPLEAGVISLAWCGILRVGEVLLADRSDLILPCDAAPGTLFGLLRIKTPKTRGRAARHQAARIDPPDILMLLTAIYNGFPASSKLWPYSAETLRKRFNHLLAALGLQTERSKGRRPFNLGSLRPGGATHLLLASEDSELVRRRGRWVTSRVMEIYLQEIMYTTYAEKLDRHTRTQVLQLAGNFSKILNTAVGFLNCAVPPQTWWSLFQASDGEELGEAGSDGVK</sequence>
<dbReference type="GO" id="GO:0015074">
    <property type="term" value="P:DNA integration"/>
    <property type="evidence" value="ECO:0007669"/>
    <property type="project" value="InterPro"/>
</dbReference>
<organism evidence="3">
    <name type="scientific">Cladocopium goreaui</name>
    <dbReference type="NCBI Taxonomy" id="2562237"/>
    <lineage>
        <taxon>Eukaryota</taxon>
        <taxon>Sar</taxon>
        <taxon>Alveolata</taxon>
        <taxon>Dinophyceae</taxon>
        <taxon>Suessiales</taxon>
        <taxon>Symbiodiniaceae</taxon>
        <taxon>Cladocopium</taxon>
    </lineage>
</organism>
<dbReference type="EMBL" id="CAMXCT030004039">
    <property type="protein sequence ID" value="CAL4794727.1"/>
    <property type="molecule type" value="Genomic_DNA"/>
</dbReference>
<protein>
    <submittedName>
        <fullName evidence="4">PUB domain-containing protein</fullName>
    </submittedName>
</protein>
<dbReference type="SUPFAM" id="SSF56349">
    <property type="entry name" value="DNA breaking-rejoining enzymes"/>
    <property type="match status" value="1"/>
</dbReference>